<dbReference type="RefSeq" id="WP_310282564.1">
    <property type="nucleotide sequence ID" value="NZ_JAVDWQ010000011.1"/>
</dbReference>
<feature type="domain" description="Cyclic nucleotide-binding" evidence="1">
    <location>
        <begin position="31"/>
        <end position="116"/>
    </location>
</feature>
<sequence>MQEKLRTHIEKIISLTDDEFSIIHGFFTTAKFKKKEFLIREGKSVTQAYFVLSGLLKLTFMDNSGKHHIVSFAMEDWWESDFPAYFNQTKATMSLQCLEDTEVYCLSFENYQKLCTDFQKMQSFLLKKSNLGFIAAQQRILSLITTNAKERYEQLLQLHPTLFQRVSKTQLAAYLGVSRETLSRLSS</sequence>
<accession>A0ABU1YCT3</accession>
<evidence type="ECO:0000259" key="1">
    <source>
        <dbReference type="Pfam" id="PF00027"/>
    </source>
</evidence>
<reference evidence="2 3" key="1">
    <citation type="submission" date="2023-07" db="EMBL/GenBank/DDBJ databases">
        <title>Sorghum-associated microbial communities from plants grown in Nebraska, USA.</title>
        <authorList>
            <person name="Schachtman D."/>
        </authorList>
    </citation>
    <scope>NUCLEOTIDE SEQUENCE [LARGE SCALE GENOMIC DNA]</scope>
    <source>
        <strain evidence="2 3">4129</strain>
    </source>
</reference>
<comment type="caution">
    <text evidence="2">The sequence shown here is derived from an EMBL/GenBank/DDBJ whole genome shotgun (WGS) entry which is preliminary data.</text>
</comment>
<dbReference type="Proteomes" id="UP001269081">
    <property type="component" value="Unassembled WGS sequence"/>
</dbReference>
<gene>
    <name evidence="2" type="ORF">J2W48_003185</name>
</gene>
<dbReference type="SUPFAM" id="SSF51206">
    <property type="entry name" value="cAMP-binding domain-like"/>
    <property type="match status" value="1"/>
</dbReference>
<evidence type="ECO:0000313" key="3">
    <source>
        <dbReference type="Proteomes" id="UP001269081"/>
    </source>
</evidence>
<dbReference type="InterPro" id="IPR014710">
    <property type="entry name" value="RmlC-like_jellyroll"/>
</dbReference>
<dbReference type="EMBL" id="JAVDWQ010000011">
    <property type="protein sequence ID" value="MDR7211231.1"/>
    <property type="molecule type" value="Genomic_DNA"/>
</dbReference>
<evidence type="ECO:0000313" key="2">
    <source>
        <dbReference type="EMBL" id="MDR7211231.1"/>
    </source>
</evidence>
<dbReference type="CDD" id="cd00038">
    <property type="entry name" value="CAP_ED"/>
    <property type="match status" value="1"/>
</dbReference>
<keyword evidence="3" id="KW-1185">Reference proteome</keyword>
<dbReference type="InterPro" id="IPR000595">
    <property type="entry name" value="cNMP-bd_dom"/>
</dbReference>
<dbReference type="InterPro" id="IPR018490">
    <property type="entry name" value="cNMP-bd_dom_sf"/>
</dbReference>
<organism evidence="2 3">
    <name type="scientific">Flavobacterium piscis</name>
    <dbReference type="NCBI Taxonomy" id="1114874"/>
    <lineage>
        <taxon>Bacteria</taxon>
        <taxon>Pseudomonadati</taxon>
        <taxon>Bacteroidota</taxon>
        <taxon>Flavobacteriia</taxon>
        <taxon>Flavobacteriales</taxon>
        <taxon>Flavobacteriaceae</taxon>
        <taxon>Flavobacterium</taxon>
    </lineage>
</organism>
<protein>
    <submittedName>
        <fullName evidence="2">CRP-like cAMP-binding protein</fullName>
    </submittedName>
</protein>
<proteinExistence type="predicted"/>
<dbReference type="Gene3D" id="2.60.120.10">
    <property type="entry name" value="Jelly Rolls"/>
    <property type="match status" value="1"/>
</dbReference>
<dbReference type="Pfam" id="PF00027">
    <property type="entry name" value="cNMP_binding"/>
    <property type="match status" value="1"/>
</dbReference>
<name>A0ABU1YCT3_9FLAO</name>